<reference evidence="2" key="1">
    <citation type="journal article" date="2021" name="PeerJ">
        <title>Extensive microbial diversity within the chicken gut microbiome revealed by metagenomics and culture.</title>
        <authorList>
            <person name="Gilroy R."/>
            <person name="Ravi A."/>
            <person name="Getino M."/>
            <person name="Pursley I."/>
            <person name="Horton D.L."/>
            <person name="Alikhan N.F."/>
            <person name="Baker D."/>
            <person name="Gharbi K."/>
            <person name="Hall N."/>
            <person name="Watson M."/>
            <person name="Adriaenssens E.M."/>
            <person name="Foster-Nyarko E."/>
            <person name="Jarju S."/>
            <person name="Secka A."/>
            <person name="Antonio M."/>
            <person name="Oren A."/>
            <person name="Chaudhuri R.R."/>
            <person name="La Ragione R."/>
            <person name="Hildebrand F."/>
            <person name="Pallen M.J."/>
        </authorList>
    </citation>
    <scope>NUCLEOTIDE SEQUENCE</scope>
    <source>
        <strain evidence="2">CHK169-2315</strain>
    </source>
</reference>
<keyword evidence="1" id="KW-0732">Signal</keyword>
<name>A0A9D1TIK1_9BACI</name>
<dbReference type="Pfam" id="PF06998">
    <property type="entry name" value="DUF1307"/>
    <property type="match status" value="1"/>
</dbReference>
<dbReference type="InterPro" id="IPR036699">
    <property type="entry name" value="YehR-like_sf"/>
</dbReference>
<gene>
    <name evidence="2" type="ORF">H9895_00115</name>
</gene>
<dbReference type="SUPFAM" id="SSF160704">
    <property type="entry name" value="YehR-like"/>
    <property type="match status" value="1"/>
</dbReference>
<feature type="chain" id="PRO_5038931772" evidence="1">
    <location>
        <begin position="18"/>
        <end position="150"/>
    </location>
</feature>
<dbReference type="PROSITE" id="PS51257">
    <property type="entry name" value="PROKAR_LIPOPROTEIN"/>
    <property type="match status" value="1"/>
</dbReference>
<dbReference type="Gene3D" id="3.30.1830.10">
    <property type="entry name" value="YehR-like"/>
    <property type="match status" value="1"/>
</dbReference>
<dbReference type="EMBL" id="DXHX01000003">
    <property type="protein sequence ID" value="HIV73466.1"/>
    <property type="molecule type" value="Genomic_DNA"/>
</dbReference>
<protein>
    <submittedName>
        <fullName evidence="2">YehR family protein</fullName>
    </submittedName>
</protein>
<sequence>MKKLSVMFMALALMVLAACGAATDVTYEMEEMGIKATVEMSAKGDKVQNQKVTMTFPYDAMGVESKEMAEEMLKDDIESESEELEGLKGVKVSNEFQDDQFEQVMEVNYKEADLKELEDAGFDFGEEESDYISLEKTVENLEEEGFEKVE</sequence>
<dbReference type="AlphaFoldDB" id="A0A9D1TIK1"/>
<comment type="caution">
    <text evidence="2">The sequence shown here is derived from an EMBL/GenBank/DDBJ whole genome shotgun (WGS) entry which is preliminary data.</text>
</comment>
<evidence type="ECO:0000313" key="2">
    <source>
        <dbReference type="EMBL" id="HIV73466.1"/>
    </source>
</evidence>
<feature type="signal peptide" evidence="1">
    <location>
        <begin position="1"/>
        <end position="17"/>
    </location>
</feature>
<accession>A0A9D1TIK1</accession>
<evidence type="ECO:0000256" key="1">
    <source>
        <dbReference type="SAM" id="SignalP"/>
    </source>
</evidence>
<organism evidence="2 3">
    <name type="scientific">Candidatus Pseudogracilibacillus intestinigallinarum</name>
    <dbReference type="NCBI Taxonomy" id="2838742"/>
    <lineage>
        <taxon>Bacteria</taxon>
        <taxon>Bacillati</taxon>
        <taxon>Bacillota</taxon>
        <taxon>Bacilli</taxon>
        <taxon>Bacillales</taxon>
        <taxon>Bacillaceae</taxon>
        <taxon>Pseudogracilibacillus</taxon>
    </lineage>
</organism>
<dbReference type="InterPro" id="IPR009736">
    <property type="entry name" value="DUF1307"/>
</dbReference>
<evidence type="ECO:0000313" key="3">
    <source>
        <dbReference type="Proteomes" id="UP000823937"/>
    </source>
</evidence>
<proteinExistence type="predicted"/>
<dbReference type="Proteomes" id="UP000823937">
    <property type="component" value="Unassembled WGS sequence"/>
</dbReference>
<reference evidence="2" key="2">
    <citation type="submission" date="2021-04" db="EMBL/GenBank/DDBJ databases">
        <authorList>
            <person name="Gilroy R."/>
        </authorList>
    </citation>
    <scope>NUCLEOTIDE SEQUENCE</scope>
    <source>
        <strain evidence="2">CHK169-2315</strain>
    </source>
</reference>